<name>A0AAD3DGI2_9CHLO</name>
<proteinExistence type="predicted"/>
<gene>
    <name evidence="2" type="ORF">Agub_g1483</name>
</gene>
<dbReference type="AlphaFoldDB" id="A0AAD3DGI2"/>
<protein>
    <submittedName>
        <fullName evidence="2">Uncharacterized protein</fullName>
    </submittedName>
</protein>
<dbReference type="EMBL" id="BMAR01000001">
    <property type="protein sequence ID" value="GFR40839.1"/>
    <property type="molecule type" value="Genomic_DNA"/>
</dbReference>
<feature type="region of interest" description="Disordered" evidence="1">
    <location>
        <begin position="173"/>
        <end position="204"/>
    </location>
</feature>
<reference evidence="2 3" key="1">
    <citation type="journal article" date="2021" name="Sci. Rep.">
        <title>Genome sequencing of the multicellular alga Astrephomene provides insights into convergent evolution of germ-soma differentiation.</title>
        <authorList>
            <person name="Yamashita S."/>
            <person name="Yamamoto K."/>
            <person name="Matsuzaki R."/>
            <person name="Suzuki S."/>
            <person name="Yamaguchi H."/>
            <person name="Hirooka S."/>
            <person name="Minakuchi Y."/>
            <person name="Miyagishima S."/>
            <person name="Kawachi M."/>
            <person name="Toyoda A."/>
            <person name="Nozaki H."/>
        </authorList>
    </citation>
    <scope>NUCLEOTIDE SEQUENCE [LARGE SCALE GENOMIC DNA]</scope>
    <source>
        <strain evidence="2 3">NIES-4017</strain>
    </source>
</reference>
<organism evidence="2 3">
    <name type="scientific">Astrephomene gubernaculifera</name>
    <dbReference type="NCBI Taxonomy" id="47775"/>
    <lineage>
        <taxon>Eukaryota</taxon>
        <taxon>Viridiplantae</taxon>
        <taxon>Chlorophyta</taxon>
        <taxon>core chlorophytes</taxon>
        <taxon>Chlorophyceae</taxon>
        <taxon>CS clade</taxon>
        <taxon>Chlamydomonadales</taxon>
        <taxon>Astrephomenaceae</taxon>
        <taxon>Astrephomene</taxon>
    </lineage>
</organism>
<sequence length="351" mass="37165">ALAGVFEAALDAKKHAARPHVPPEVEARCRALPDPGWHRKYWRAQQQQQQQQRQAAPQQQPAQGCSVISDLFARIGADEEQLRRQSPLAAAILQEEEDDGGDESEYSAAAAGVSRATVTLGVASLHVDGVLLQAARSVVHSDEQWQELLDRCWAVVQREWSAPWRRYLTRKTKRRGGGGGDFEDDDSDEGVTASGGGGGVGPSSREALRRQAAAGAAFQTELVRAVRRGLLEAARGILPGRLQLGDTVYDGSEASAVQGSLPGSAASATVTAAATGTATALATGDELDMRSRTALATALYASVYGRRRAEGGSSGAGERLGVVWLAAGPELNWAHWVLRHGGRLPGVRRGG</sequence>
<keyword evidence="3" id="KW-1185">Reference proteome</keyword>
<evidence type="ECO:0000313" key="3">
    <source>
        <dbReference type="Proteomes" id="UP001054857"/>
    </source>
</evidence>
<dbReference type="Proteomes" id="UP001054857">
    <property type="component" value="Unassembled WGS sequence"/>
</dbReference>
<comment type="caution">
    <text evidence="2">The sequence shown here is derived from an EMBL/GenBank/DDBJ whole genome shotgun (WGS) entry which is preliminary data.</text>
</comment>
<accession>A0AAD3DGI2</accession>
<feature type="non-terminal residue" evidence="2">
    <location>
        <position position="351"/>
    </location>
</feature>
<evidence type="ECO:0000256" key="1">
    <source>
        <dbReference type="SAM" id="MobiDB-lite"/>
    </source>
</evidence>
<evidence type="ECO:0000313" key="2">
    <source>
        <dbReference type="EMBL" id="GFR40839.1"/>
    </source>
</evidence>